<evidence type="ECO:0000256" key="5">
    <source>
        <dbReference type="ARBA" id="ARBA00022729"/>
    </source>
</evidence>
<dbReference type="PANTHER" id="PTHR46096:SF3">
    <property type="entry name" value="PERFORIN-1"/>
    <property type="match status" value="1"/>
</dbReference>
<feature type="domain" description="C2" evidence="9">
    <location>
        <begin position="410"/>
        <end position="529"/>
    </location>
</feature>
<evidence type="ECO:0000256" key="8">
    <source>
        <dbReference type="ARBA" id="ARBA00023157"/>
    </source>
</evidence>
<proteinExistence type="inferred from homology"/>
<dbReference type="SUPFAM" id="SSF49562">
    <property type="entry name" value="C2 domain (Calcium/lipid-binding domain, CaLB)"/>
    <property type="match status" value="2"/>
</dbReference>
<dbReference type="InterPro" id="IPR020863">
    <property type="entry name" value="MACPF_CS"/>
</dbReference>
<dbReference type="SMART" id="SM00239">
    <property type="entry name" value="C2"/>
    <property type="match status" value="2"/>
</dbReference>
<dbReference type="PROSITE" id="PS51412">
    <property type="entry name" value="MACPF_2"/>
    <property type="match status" value="2"/>
</dbReference>
<dbReference type="PROSITE" id="PS00279">
    <property type="entry name" value="MACPF_1"/>
    <property type="match status" value="1"/>
</dbReference>
<dbReference type="Gene3D" id="2.60.40.150">
    <property type="entry name" value="C2 domain"/>
    <property type="match status" value="2"/>
</dbReference>
<evidence type="ECO:0000259" key="10">
    <source>
        <dbReference type="PROSITE" id="PS51412"/>
    </source>
</evidence>
<dbReference type="InterPro" id="IPR020864">
    <property type="entry name" value="MACPF"/>
</dbReference>
<evidence type="ECO:0000256" key="6">
    <source>
        <dbReference type="ARBA" id="ARBA00022852"/>
    </source>
</evidence>
<evidence type="ECO:0000256" key="3">
    <source>
        <dbReference type="ARBA" id="ARBA00009214"/>
    </source>
</evidence>
<reference evidence="11 12" key="1">
    <citation type="submission" date="2022-01" db="EMBL/GenBank/DDBJ databases">
        <title>A high-quality chromosome-level genome assembly of rohu carp, Labeo rohita.</title>
        <authorList>
            <person name="Arick M.A. II"/>
            <person name="Hsu C.-Y."/>
            <person name="Magbanua Z."/>
            <person name="Pechanova O."/>
            <person name="Grover C."/>
            <person name="Miller E."/>
            <person name="Thrash A."/>
            <person name="Ezzel L."/>
            <person name="Alam S."/>
            <person name="Benzie J."/>
            <person name="Hamilton M."/>
            <person name="Karsi A."/>
            <person name="Lawrence M.L."/>
            <person name="Peterson D.G."/>
        </authorList>
    </citation>
    <scope>NUCLEOTIDE SEQUENCE [LARGE SCALE GENOMIC DNA]</scope>
    <source>
        <strain evidence="12">BAU-BD-2019</strain>
        <tissue evidence="11">Blood</tissue>
    </source>
</reference>
<feature type="domain" description="C2" evidence="9">
    <location>
        <begin position="992"/>
        <end position="1111"/>
    </location>
</feature>
<evidence type="ECO:0000313" key="11">
    <source>
        <dbReference type="EMBL" id="KAI2666300.1"/>
    </source>
</evidence>
<dbReference type="InterPro" id="IPR000008">
    <property type="entry name" value="C2_dom"/>
</dbReference>
<keyword evidence="7" id="KW-0472">Membrane</keyword>
<dbReference type="Proteomes" id="UP000830375">
    <property type="component" value="Unassembled WGS sequence"/>
</dbReference>
<sequence length="1184" mass="133192">MRLVEGRSGPAFTPYRPLMLQRSNPVWTNWDEPGVARRQDGFNLIKPKHAMIHQVILWSGLLLYLPPPTSPTCFLGKGAECQDADFVPGSDLAGEGFDITKMKRLGIFVIDMSKWELKNNTCNLCKNPFMQYKKQKLPVSVIYWRAAQKCKRSLSSSVYETSESLVSSSTSSVQNNWKAGLGIGNMVSRMSVMLAGTNSKLAEYSMAKTKKDKFSFIKQSTSCRYYSYSISSRSPLHRELNYEFTRLPETYDNETKEIYLTLVEKFGTHYITQVKLGGTVQSVTSVKQCMAALQDLSVDEIKTCLDVEASASVMGRTSINTAYDTALLFSSSNDPGAYNQWLSSVPEKPDVISFALKPLHMLLPVKNPKREQMRRAIRDYILQRALLRNCSTPCKAGIATNPKEPCVCSCHNNPGVKANCCPSQRGLAQITVTVKRATGLWGDYFTQTDGYVKVLRNHKFFLGETPVIWNQNSPTWNWKFDFGNYVLSQFGGLKLEVWDRDNKWDDDLLGACNIQLKAGVTKEICRLKHGLLYYETAVTCGPSLTGSSCTEYVGSPMSSHLEKMYVSRHARPIPKDLLRITVKPTPKLRTEQHPFIHLISIHFTGMWAGLVIYLFLPIVQSCTQGKPNECAEASFAPGSNLAGEGYDVTKMQRKGAFVINTDVWRRKDKSCTLCKNPYMEGAHQKLPTSVIDWRSSKKCSIQISSSLYQSSEELVSASTSSIENNWGANLDIDVKENKGSFILAGTNSKLAEYSMEKTKRDKYNFASQSISCSFYSYRVSSKPVLHPEFKRSLKELPKMYNLDYKKRFYKFINTYGTHYITKVNLGGSVHSVTSIRQCEIALQGLSADEVKKCLDVEASANVLGKVNMKAENKHCNEDKDKTESKNSFSNRFSDRLTEVIGGHTTEPELLFSGGKDPSAYKEWLESLPQNPDVISYSLESLHELIPTKNPVRKHLRQAIHDYILEKSLWRNCTDSCKAGVKTNPNNPCVCTCRNNPGITPDCCPSKRGLSRVQITVVRAEGLWGDQTTATDGYVKVFNKHNIQVGRTDMITNNNSPYWGRTFDLGDVFLAENEKMKLEVWDEDSKWDDDLLGTCEVPIKAGRNENFCNLNHGLLFYKTEVTCAPSLSGPYCANYVGSPMNFHLEKAYTSRNARPVPAEILMSKGVLLDRLYVYQKANYSAKTIL</sequence>
<comment type="caution">
    <text evidence="11">The sequence shown here is derived from an EMBL/GenBank/DDBJ whole genome shotgun (WGS) entry which is preliminary data.</text>
</comment>
<keyword evidence="5" id="KW-0732">Signal</keyword>
<keyword evidence="12" id="KW-1185">Reference proteome</keyword>
<dbReference type="InterPro" id="IPR052784">
    <property type="entry name" value="Perforin-1_pore-forming"/>
</dbReference>
<evidence type="ECO:0000256" key="7">
    <source>
        <dbReference type="ARBA" id="ARBA00023136"/>
    </source>
</evidence>
<dbReference type="EMBL" id="JACTAM010000003">
    <property type="protein sequence ID" value="KAI2666300.1"/>
    <property type="molecule type" value="Genomic_DNA"/>
</dbReference>
<dbReference type="Pfam" id="PF01823">
    <property type="entry name" value="MACPF"/>
    <property type="match status" value="3"/>
</dbReference>
<dbReference type="PANTHER" id="PTHR46096">
    <property type="entry name" value="PERFORIN-1"/>
    <property type="match status" value="1"/>
</dbReference>
<accession>A0ABQ8MU90</accession>
<dbReference type="Pfam" id="PF00168">
    <property type="entry name" value="C2"/>
    <property type="match status" value="2"/>
</dbReference>
<keyword evidence="4" id="KW-0964">Secreted</keyword>
<dbReference type="InterPro" id="IPR035892">
    <property type="entry name" value="C2_domain_sf"/>
</dbReference>
<name>A0ABQ8MU90_LABRO</name>
<organism evidence="11 12">
    <name type="scientific">Labeo rohita</name>
    <name type="common">Indian major carp</name>
    <name type="synonym">Cyprinus rohita</name>
    <dbReference type="NCBI Taxonomy" id="84645"/>
    <lineage>
        <taxon>Eukaryota</taxon>
        <taxon>Metazoa</taxon>
        <taxon>Chordata</taxon>
        <taxon>Craniata</taxon>
        <taxon>Vertebrata</taxon>
        <taxon>Euteleostomi</taxon>
        <taxon>Actinopterygii</taxon>
        <taxon>Neopterygii</taxon>
        <taxon>Teleostei</taxon>
        <taxon>Ostariophysi</taxon>
        <taxon>Cypriniformes</taxon>
        <taxon>Cyprinidae</taxon>
        <taxon>Labeoninae</taxon>
        <taxon>Labeonini</taxon>
        <taxon>Labeo</taxon>
    </lineage>
</organism>
<dbReference type="CDD" id="cd04032">
    <property type="entry name" value="C2_Perforin"/>
    <property type="match status" value="2"/>
</dbReference>
<dbReference type="InterPro" id="IPR037300">
    <property type="entry name" value="Perforin-1_C2"/>
</dbReference>
<evidence type="ECO:0000259" key="9">
    <source>
        <dbReference type="PROSITE" id="PS50004"/>
    </source>
</evidence>
<feature type="domain" description="MACPF" evidence="10">
    <location>
        <begin position="626"/>
        <end position="970"/>
    </location>
</feature>
<evidence type="ECO:0000256" key="2">
    <source>
        <dbReference type="ARBA" id="ARBA00004613"/>
    </source>
</evidence>
<keyword evidence="6" id="KW-0204">Cytolysis</keyword>
<gene>
    <name evidence="11" type="ORF">H4Q32_010132</name>
</gene>
<dbReference type="SMART" id="SM00457">
    <property type="entry name" value="MACPF"/>
    <property type="match status" value="2"/>
</dbReference>
<comment type="subcellular location">
    <subcellularLocation>
        <location evidence="1">Membrane</location>
    </subcellularLocation>
    <subcellularLocation>
        <location evidence="2">Secreted</location>
    </subcellularLocation>
</comment>
<evidence type="ECO:0000313" key="12">
    <source>
        <dbReference type="Proteomes" id="UP000830375"/>
    </source>
</evidence>
<feature type="domain" description="MACPF" evidence="10">
    <location>
        <begin position="77"/>
        <end position="388"/>
    </location>
</feature>
<evidence type="ECO:0000256" key="1">
    <source>
        <dbReference type="ARBA" id="ARBA00004370"/>
    </source>
</evidence>
<keyword evidence="8" id="KW-1015">Disulfide bond</keyword>
<protein>
    <submittedName>
        <fullName evidence="11">Perforin-1</fullName>
    </submittedName>
</protein>
<evidence type="ECO:0000256" key="4">
    <source>
        <dbReference type="ARBA" id="ARBA00022525"/>
    </source>
</evidence>
<dbReference type="PROSITE" id="PS50004">
    <property type="entry name" value="C2"/>
    <property type="match status" value="2"/>
</dbReference>
<comment type="similarity">
    <text evidence="3">Belongs to the complement C6/C7/C8/C9 family.</text>
</comment>